<reference evidence="2" key="1">
    <citation type="journal article" date="2022" name="Mol. Ecol. Resour.">
        <title>The genomes of chicory, endive, great burdock and yacon provide insights into Asteraceae palaeo-polyploidization history and plant inulin production.</title>
        <authorList>
            <person name="Fan W."/>
            <person name="Wang S."/>
            <person name="Wang H."/>
            <person name="Wang A."/>
            <person name="Jiang F."/>
            <person name="Liu H."/>
            <person name="Zhao H."/>
            <person name="Xu D."/>
            <person name="Zhang Y."/>
        </authorList>
    </citation>
    <scope>NUCLEOTIDE SEQUENCE [LARGE SCALE GENOMIC DNA]</scope>
    <source>
        <strain evidence="2">cv. Punajuju</strain>
    </source>
</reference>
<evidence type="ECO:0000313" key="2">
    <source>
        <dbReference type="Proteomes" id="UP001055811"/>
    </source>
</evidence>
<evidence type="ECO:0000313" key="1">
    <source>
        <dbReference type="EMBL" id="KAI3739423.1"/>
    </source>
</evidence>
<organism evidence="1 2">
    <name type="scientific">Cichorium intybus</name>
    <name type="common">Chicory</name>
    <dbReference type="NCBI Taxonomy" id="13427"/>
    <lineage>
        <taxon>Eukaryota</taxon>
        <taxon>Viridiplantae</taxon>
        <taxon>Streptophyta</taxon>
        <taxon>Embryophyta</taxon>
        <taxon>Tracheophyta</taxon>
        <taxon>Spermatophyta</taxon>
        <taxon>Magnoliopsida</taxon>
        <taxon>eudicotyledons</taxon>
        <taxon>Gunneridae</taxon>
        <taxon>Pentapetalae</taxon>
        <taxon>asterids</taxon>
        <taxon>campanulids</taxon>
        <taxon>Asterales</taxon>
        <taxon>Asteraceae</taxon>
        <taxon>Cichorioideae</taxon>
        <taxon>Cichorieae</taxon>
        <taxon>Cichoriinae</taxon>
        <taxon>Cichorium</taxon>
    </lineage>
</organism>
<accession>A0ACB9CZ01</accession>
<keyword evidence="2" id="KW-1185">Reference proteome</keyword>
<gene>
    <name evidence="1" type="ORF">L2E82_29827</name>
</gene>
<name>A0ACB9CZ01_CICIN</name>
<dbReference type="EMBL" id="CM042013">
    <property type="protein sequence ID" value="KAI3739423.1"/>
    <property type="molecule type" value="Genomic_DNA"/>
</dbReference>
<proteinExistence type="predicted"/>
<protein>
    <submittedName>
        <fullName evidence="1">Uncharacterized protein</fullName>
    </submittedName>
</protein>
<sequence>MLETLSGTRAYERRTIGDDQPQTLVHVVRHYYHEGLDMLIDPVIEDEINIHSFRAFIKIVYRCVSLNLEDRPTIKKIIKQLEEARYLQNQESPSAIITRSAQHQNVEKFRIPLEEINLAIKDFNQETPIGDGGYGKVYEARLSEHWRKCRVAIKCLDPEGHQGKKEFLNEVKLISSFHHPNIIPFIGYCDEGNQMIIVSKYAINGSLDHHLRDPSKRNRLTWAQRLKICLGAAKGLDYLHSGLGKDKKVIHRDVKSANILLDENMEAKICDFGLSKQGPRNQQDSHVYTKVAGTDFYIDPLYRESKILTKESDVYSFGVVLFEMLSGMLAYGPQPLISLVRRHYKHEPEKLIDPVIRDGIDDQCLHAFRELAYKCISLNSGERPTMDRIIDSIDDAIDFQEHEV</sequence>
<reference evidence="1 2" key="2">
    <citation type="journal article" date="2022" name="Mol. Ecol. Resour.">
        <title>The genomes of chicory, endive, great burdock and yacon provide insights into Asteraceae paleo-polyploidization history and plant inulin production.</title>
        <authorList>
            <person name="Fan W."/>
            <person name="Wang S."/>
            <person name="Wang H."/>
            <person name="Wang A."/>
            <person name="Jiang F."/>
            <person name="Liu H."/>
            <person name="Zhao H."/>
            <person name="Xu D."/>
            <person name="Zhang Y."/>
        </authorList>
    </citation>
    <scope>NUCLEOTIDE SEQUENCE [LARGE SCALE GENOMIC DNA]</scope>
    <source>
        <strain evidence="2">cv. Punajuju</strain>
        <tissue evidence="1">Leaves</tissue>
    </source>
</reference>
<comment type="caution">
    <text evidence="1">The sequence shown here is derived from an EMBL/GenBank/DDBJ whole genome shotgun (WGS) entry which is preliminary data.</text>
</comment>
<dbReference type="Proteomes" id="UP001055811">
    <property type="component" value="Linkage Group LG05"/>
</dbReference>